<feature type="transmembrane region" description="Helical" evidence="4">
    <location>
        <begin position="207"/>
        <end position="231"/>
    </location>
</feature>
<evidence type="ECO:0000256" key="4">
    <source>
        <dbReference type="SAM" id="Phobius"/>
    </source>
</evidence>
<keyword evidence="1 2" id="KW-0807">Transducer</keyword>
<evidence type="ECO:0000256" key="2">
    <source>
        <dbReference type="PROSITE-ProRule" id="PRU00284"/>
    </source>
</evidence>
<evidence type="ECO:0000256" key="3">
    <source>
        <dbReference type="SAM" id="MobiDB-lite"/>
    </source>
</evidence>
<dbReference type="InterPro" id="IPR004089">
    <property type="entry name" value="MCPsignal_dom"/>
</dbReference>
<evidence type="ECO:0000256" key="1">
    <source>
        <dbReference type="ARBA" id="ARBA00023224"/>
    </source>
</evidence>
<keyword evidence="4" id="KW-0472">Membrane</keyword>
<evidence type="ECO:0000313" key="6">
    <source>
        <dbReference type="EMBL" id="MCB5194723.1"/>
    </source>
</evidence>
<protein>
    <submittedName>
        <fullName evidence="6">Methyl-accepting chemotaxis protein</fullName>
    </submittedName>
</protein>
<keyword evidence="4" id="KW-1133">Transmembrane helix</keyword>
<dbReference type="SMART" id="SM00283">
    <property type="entry name" value="MA"/>
    <property type="match status" value="1"/>
</dbReference>
<dbReference type="Gene3D" id="1.10.287.950">
    <property type="entry name" value="Methyl-accepting chemotaxis protein"/>
    <property type="match status" value="1"/>
</dbReference>
<organism evidence="6 7">
    <name type="scientific">Deefgea salmonis</name>
    <dbReference type="NCBI Taxonomy" id="2875502"/>
    <lineage>
        <taxon>Bacteria</taxon>
        <taxon>Pseudomonadati</taxon>
        <taxon>Pseudomonadota</taxon>
        <taxon>Betaproteobacteria</taxon>
        <taxon>Neisseriales</taxon>
        <taxon>Chitinibacteraceae</taxon>
        <taxon>Deefgea</taxon>
    </lineage>
</organism>
<accession>A0ABS8BG83</accession>
<keyword evidence="4" id="KW-0812">Transmembrane</keyword>
<dbReference type="PROSITE" id="PS50111">
    <property type="entry name" value="CHEMOTAXIS_TRANSDUC_2"/>
    <property type="match status" value="1"/>
</dbReference>
<dbReference type="CDD" id="cd11386">
    <property type="entry name" value="MCP_signal"/>
    <property type="match status" value="1"/>
</dbReference>
<dbReference type="RefSeq" id="WP_226762554.1">
    <property type="nucleotide sequence ID" value="NZ_JAJAWG010000001.1"/>
</dbReference>
<proteinExistence type="predicted"/>
<evidence type="ECO:0000313" key="7">
    <source>
        <dbReference type="Proteomes" id="UP001198034"/>
    </source>
</evidence>
<feature type="region of interest" description="Disordered" evidence="3">
    <location>
        <begin position="342"/>
        <end position="361"/>
    </location>
</feature>
<reference evidence="6 7" key="1">
    <citation type="submission" date="2021-10" db="EMBL/GenBank/DDBJ databases">
        <authorList>
            <person name="Chen M."/>
        </authorList>
    </citation>
    <scope>NUCLEOTIDE SEQUENCE [LARGE SCALE GENOMIC DNA]</scope>
    <source>
        <strain evidence="6 7">H3-26</strain>
    </source>
</reference>
<name>A0ABS8BG83_9NEIS</name>
<dbReference type="PANTHER" id="PTHR32089">
    <property type="entry name" value="METHYL-ACCEPTING CHEMOTAXIS PROTEIN MCPB"/>
    <property type="match status" value="1"/>
</dbReference>
<comment type="caution">
    <text evidence="6">The sequence shown here is derived from an EMBL/GenBank/DDBJ whole genome shotgun (WGS) entry which is preliminary data.</text>
</comment>
<dbReference type="SUPFAM" id="SSF58104">
    <property type="entry name" value="Methyl-accepting chemotaxis protein (MCP) signaling domain"/>
    <property type="match status" value="1"/>
</dbReference>
<gene>
    <name evidence="6" type="ORF">LG219_00275</name>
</gene>
<feature type="domain" description="Methyl-accepting transducer" evidence="5">
    <location>
        <begin position="294"/>
        <end position="530"/>
    </location>
</feature>
<dbReference type="Pfam" id="PF00015">
    <property type="entry name" value="MCPsignal"/>
    <property type="match status" value="1"/>
</dbReference>
<dbReference type="PANTHER" id="PTHR32089:SF112">
    <property type="entry name" value="LYSOZYME-LIKE PROTEIN-RELATED"/>
    <property type="match status" value="1"/>
</dbReference>
<dbReference type="EMBL" id="JAJAWG010000001">
    <property type="protein sequence ID" value="MCB5194723.1"/>
    <property type="molecule type" value="Genomic_DNA"/>
</dbReference>
<dbReference type="Proteomes" id="UP001198034">
    <property type="component" value="Unassembled WGS sequence"/>
</dbReference>
<sequence>MSAFQKNLLGSVIGLIALALLFAFYVWAQTKVEHENERRYQSYLLADELRQSSDDLTRLARTYVVSRDPNFEKQYMDILAIRNGEKPRPEAYNRIYWDFVAANHQAPRPDSAAKVPLLDLMKSLGFTEAEFAKLNEAKKNSDGLVNTEVEAMGLVKKTGEGAEEGYAKARAMMHDATYHSNKAKIMQPIDDFYQLFEQRTQQAVADAAFVASMVELGFLLVGLVTLLMLWLTYRSLLNVIGGSVSDAKKHIGYLSEGDFTHPIATDGRSSDSFMALMAVMQQKLSRIVLQVTLTAREIEQGAVDIGSASSEAEHLVQGQTDSMSSMSAAIEQMVVSINHVSSNANSASERTRSSNQALDRGERVISDTVDSIRVIATSVQDASNSVATLTGQTQQISQIVQVIRDIADQTNLLALNAAIEAARAGEQGRGFAVVADEVRKLAERTALSTQEITEKIRSIQSGTESTAVFMNAGVSKVAVGVDLASQAGGAFGSIRQDANDVMGVIDEISSSLHEQSQTANQVANNIEQVTQMASASCTAVERAASISRRMGELSKSLSMEMKNFQLA</sequence>
<feature type="compositionally biased region" description="Polar residues" evidence="3">
    <location>
        <begin position="342"/>
        <end position="357"/>
    </location>
</feature>
<keyword evidence="7" id="KW-1185">Reference proteome</keyword>
<evidence type="ECO:0000259" key="5">
    <source>
        <dbReference type="PROSITE" id="PS50111"/>
    </source>
</evidence>